<name>F1KV62_ASCSU</name>
<dbReference type="PANTHER" id="PTHR13831:SF0">
    <property type="entry name" value="PROTEIN HIRA"/>
    <property type="match status" value="1"/>
</dbReference>
<dbReference type="InterPro" id="IPR001680">
    <property type="entry name" value="WD40_rpt"/>
</dbReference>
<dbReference type="GO" id="GO:0006351">
    <property type="term" value="P:DNA-templated transcription"/>
    <property type="evidence" value="ECO:0007669"/>
    <property type="project" value="InterPro"/>
</dbReference>
<evidence type="ECO:0000256" key="6">
    <source>
        <dbReference type="ARBA" id="ARBA00023015"/>
    </source>
</evidence>
<keyword evidence="8 10" id="KW-0539">Nucleus</keyword>
<feature type="compositionally biased region" description="Polar residues" evidence="11">
    <location>
        <begin position="441"/>
        <end position="467"/>
    </location>
</feature>
<evidence type="ECO:0000259" key="12">
    <source>
        <dbReference type="Pfam" id="PF07569"/>
    </source>
</evidence>
<dbReference type="GO" id="GO:0006338">
    <property type="term" value="P:chromatin remodeling"/>
    <property type="evidence" value="ECO:0007669"/>
    <property type="project" value="InterPro"/>
</dbReference>
<keyword evidence="4 10" id="KW-0677">Repeat</keyword>
<dbReference type="SMART" id="SM00320">
    <property type="entry name" value="WD40"/>
    <property type="match status" value="7"/>
</dbReference>
<feature type="compositionally biased region" description="Basic and acidic residues" evidence="11">
    <location>
        <begin position="544"/>
        <end position="558"/>
    </location>
</feature>
<feature type="repeat" description="WD" evidence="9">
    <location>
        <begin position="67"/>
        <end position="99"/>
    </location>
</feature>
<dbReference type="InterPro" id="IPR055410">
    <property type="entry name" value="Beta-prop_CAF1B_HIR1"/>
</dbReference>
<evidence type="ECO:0000256" key="9">
    <source>
        <dbReference type="PROSITE-ProRule" id="PRU00221"/>
    </source>
</evidence>
<feature type="compositionally biased region" description="Basic and acidic residues" evidence="11">
    <location>
        <begin position="491"/>
        <end position="513"/>
    </location>
</feature>
<comment type="subcellular location">
    <subcellularLocation>
        <location evidence="1 10">Nucleus</location>
    </subcellularLocation>
</comment>
<evidence type="ECO:0000256" key="2">
    <source>
        <dbReference type="ARBA" id="ARBA00007306"/>
    </source>
</evidence>
<dbReference type="InterPro" id="IPR031120">
    <property type="entry name" value="HIR1-like"/>
</dbReference>
<dbReference type="Gene3D" id="2.130.10.10">
    <property type="entry name" value="YVTN repeat-like/Quinoprotein amine dehydrogenase"/>
    <property type="match status" value="2"/>
</dbReference>
<evidence type="ECO:0000313" key="14">
    <source>
        <dbReference type="EMBL" id="ADY41766.1"/>
    </source>
</evidence>
<feature type="compositionally biased region" description="Basic and acidic residues" evidence="11">
    <location>
        <begin position="468"/>
        <end position="482"/>
    </location>
</feature>
<evidence type="ECO:0000256" key="7">
    <source>
        <dbReference type="ARBA" id="ARBA00023163"/>
    </source>
</evidence>
<evidence type="ECO:0000256" key="3">
    <source>
        <dbReference type="ARBA" id="ARBA00022574"/>
    </source>
</evidence>
<dbReference type="Pfam" id="PF07569">
    <property type="entry name" value="Hira"/>
    <property type="match status" value="1"/>
</dbReference>
<dbReference type="Pfam" id="PF09453">
    <property type="entry name" value="HIRA_B"/>
    <property type="match status" value="1"/>
</dbReference>
<evidence type="ECO:0000256" key="5">
    <source>
        <dbReference type="ARBA" id="ARBA00022853"/>
    </source>
</evidence>
<proteinExistence type="evidence at transcript level"/>
<feature type="compositionally biased region" description="Basic and acidic residues" evidence="11">
    <location>
        <begin position="418"/>
        <end position="436"/>
    </location>
</feature>
<dbReference type="InterPro" id="IPR019015">
    <property type="entry name" value="HIRA_B_motif"/>
</dbReference>
<feature type="domain" description="Protein HIRA-like C-terminal" evidence="12">
    <location>
        <begin position="716"/>
        <end position="898"/>
    </location>
</feature>
<dbReference type="GO" id="GO:0000785">
    <property type="term" value="C:chromatin"/>
    <property type="evidence" value="ECO:0007669"/>
    <property type="project" value="TreeGrafter"/>
</dbReference>
<feature type="repeat" description="WD" evidence="9">
    <location>
        <begin position="174"/>
        <end position="215"/>
    </location>
</feature>
<dbReference type="InterPro" id="IPR036322">
    <property type="entry name" value="WD40_repeat_dom_sf"/>
</dbReference>
<dbReference type="EMBL" id="JI166415">
    <property type="protein sequence ID" value="ADY41766.1"/>
    <property type="molecule type" value="mRNA"/>
</dbReference>
<dbReference type="GO" id="GO:0031491">
    <property type="term" value="F:nucleosome binding"/>
    <property type="evidence" value="ECO:0007669"/>
    <property type="project" value="TreeGrafter"/>
</dbReference>
<feature type="region of interest" description="Disordered" evidence="11">
    <location>
        <begin position="418"/>
        <end position="593"/>
    </location>
</feature>
<evidence type="ECO:0000256" key="8">
    <source>
        <dbReference type="ARBA" id="ARBA00023242"/>
    </source>
</evidence>
<dbReference type="Pfam" id="PF24105">
    <property type="entry name" value="Beta-prop_CAF1B_HIR1"/>
    <property type="match status" value="1"/>
</dbReference>
<evidence type="ECO:0000256" key="4">
    <source>
        <dbReference type="ARBA" id="ARBA00022737"/>
    </source>
</evidence>
<dbReference type="InterPro" id="IPR011494">
    <property type="entry name" value="HIRA-like_C"/>
</dbReference>
<reference evidence="14" key="1">
    <citation type="journal article" date="2011" name="Genome Res.">
        <title>Deep small RNA sequencing from the nematode Ascaris reveals conservation, functional diversification, and novel developmental profiles.</title>
        <authorList>
            <person name="Wang J."/>
            <person name="Czech B."/>
            <person name="Crunk A."/>
            <person name="Wallace A."/>
            <person name="Mitreva M."/>
            <person name="Hannon G.J."/>
            <person name="Davis R.E."/>
        </authorList>
    </citation>
    <scope>NUCLEOTIDE SEQUENCE</scope>
</reference>
<feature type="domain" description="CAF1B/HIR1 beta-propeller" evidence="13">
    <location>
        <begin position="1"/>
        <end position="360"/>
    </location>
</feature>
<dbReference type="GO" id="GO:0005634">
    <property type="term" value="C:nucleus"/>
    <property type="evidence" value="ECO:0007669"/>
    <property type="project" value="UniProtKB-SubCell"/>
</dbReference>
<evidence type="ECO:0000256" key="10">
    <source>
        <dbReference type="RuleBase" id="RU364014"/>
    </source>
</evidence>
<sequence length="940" mass="104119">MQLTNPTWIHHSGGAIYSIDIHPNGSKVATSGQGSDARSGQVVIWNVKPVINEKKAQDASCSRLLSRMLHENCVNCVRWSPDGALLACAGDECALSVWEYGGRINSAGVIGSQDGANVEKYRQKFRLYGHTLDVLHTEWSKDGRYLASCGMDNSIIIWDAHNFPSKVAVLNSTRSGHTGIVKGVSWDPIGKFLASQSADRTVKIWAIDGWDCVKTIVEPFAESTPTTMFCRMDWSPDGTYLVLPCATNNEGPTAQLVRRKDWDTTLDLVGHRKAVTVVRACPRLLEYTTHKGSRLQVTCFAVGSRDKALSVWLIPNTDRPVVVLHRLFKHSILDFSWNDLHLTICSMDGSVKSIVFTSGEVGRLLSNVEMGEICEKLYSRRLPQYSSQPTMNGELTVGKMMKGAVALGSEFDVVKAKTEEEKKRAEDEAKRKESLMRNRLTIDSNAPSSEMIAKTSSASFPAQTQSEPCEKKEQEVNGKEASVKQGSAVKEQSEPSTRNEPEMHVTEQKEVRMKSGKRRIQPIFVASLTAPEEDSPTAEANYSPREEQVMVSVPEERPYGSGDIRLPSSSQQEGSDAMDIDEKEPEPTTSKVDSLRIEAPVSLRPIPEHEKVHVVLNGGRSILMSVPRRTRQLFVTVARSIVCPVDRIEVLNEFQISRGMAVTKVVALDGGKTCWCTVLEPVVCAIAANCTLTVLGCFDRSVYVYSTPCGRLRILLTVDSTPSSMCVFQSFFSVCSAHGYVYVWDAEKNRSILSRCSLGDICEKDSEVALHRITKGGMPLITFSTNKTFVFSAELHCWQPISEPTDVVPRISGPLSSLMKTSGSDTALIALARPSKSNPISTDIALRRYASMVLLEKSICSARALHSRDEYRYYMLTYVRNLVQDGCLSKLREVMCSLCGEDEYVCGIKRNVLMRELVDELKSKKECEEILSEVSSRLGI</sequence>
<feature type="repeat" description="WD" evidence="9">
    <location>
        <begin position="127"/>
        <end position="159"/>
    </location>
</feature>
<keyword evidence="5 10" id="KW-0156">Chromatin regulator</keyword>
<organism evidence="14">
    <name type="scientific">Ascaris suum</name>
    <name type="common">Pig roundworm</name>
    <name type="synonym">Ascaris lumbricoides</name>
    <dbReference type="NCBI Taxonomy" id="6253"/>
    <lineage>
        <taxon>Eukaryota</taxon>
        <taxon>Metazoa</taxon>
        <taxon>Ecdysozoa</taxon>
        <taxon>Nematoda</taxon>
        <taxon>Chromadorea</taxon>
        <taxon>Rhabditida</taxon>
        <taxon>Spirurina</taxon>
        <taxon>Ascaridomorpha</taxon>
        <taxon>Ascaridoidea</taxon>
        <taxon>Ascarididae</taxon>
        <taxon>Ascaris</taxon>
    </lineage>
</organism>
<keyword evidence="7 10" id="KW-0804">Transcription</keyword>
<dbReference type="GO" id="GO:0006355">
    <property type="term" value="P:regulation of DNA-templated transcription"/>
    <property type="evidence" value="ECO:0007669"/>
    <property type="project" value="InterPro"/>
</dbReference>
<dbReference type="InterPro" id="IPR015943">
    <property type="entry name" value="WD40/YVTN_repeat-like_dom_sf"/>
</dbReference>
<comment type="similarity">
    <text evidence="2 10">Belongs to the WD repeat HIR1 family.</text>
</comment>
<dbReference type="SUPFAM" id="SSF50978">
    <property type="entry name" value="WD40 repeat-like"/>
    <property type="match status" value="2"/>
</dbReference>
<evidence type="ECO:0000256" key="1">
    <source>
        <dbReference type="ARBA" id="ARBA00004123"/>
    </source>
</evidence>
<dbReference type="AlphaFoldDB" id="F1KV62"/>
<keyword evidence="6 10" id="KW-0805">Transcription regulation</keyword>
<evidence type="ECO:0000259" key="13">
    <source>
        <dbReference type="Pfam" id="PF24105"/>
    </source>
</evidence>
<dbReference type="PROSITE" id="PS50082">
    <property type="entry name" value="WD_REPEATS_2"/>
    <property type="match status" value="3"/>
</dbReference>
<dbReference type="GO" id="GO:0000417">
    <property type="term" value="C:HIR complex"/>
    <property type="evidence" value="ECO:0007669"/>
    <property type="project" value="TreeGrafter"/>
</dbReference>
<evidence type="ECO:0000256" key="11">
    <source>
        <dbReference type="SAM" id="MobiDB-lite"/>
    </source>
</evidence>
<comment type="function">
    <text evidence="10">Required for replication-independent chromatin assembly and for the periodic repression of histone gene transcription during the cell cycle.</text>
</comment>
<dbReference type="PANTHER" id="PTHR13831">
    <property type="entry name" value="MEMBER OF THE HIR1 FAMILY OF WD-REPEAT PROTEINS"/>
    <property type="match status" value="1"/>
</dbReference>
<protein>
    <recommendedName>
        <fullName evidence="10">Protein HIRA</fullName>
    </recommendedName>
</protein>
<dbReference type="PROSITE" id="PS50294">
    <property type="entry name" value="WD_REPEATS_REGION"/>
    <property type="match status" value="2"/>
</dbReference>
<accession>F1KV62</accession>
<keyword evidence="3 9" id="KW-0853">WD repeat</keyword>
<keyword evidence="10" id="KW-0678">Repressor</keyword>